<dbReference type="Proteomes" id="UP001596391">
    <property type="component" value="Unassembled WGS sequence"/>
</dbReference>
<comment type="catalytic activity">
    <reaction evidence="11 12">
        <text>a UDP-3-O-[(3R)-3-hydroxyacyl]-N-acetyl-alpha-D-glucosamine + H2O = a UDP-3-O-[(3R)-3-hydroxyacyl]-alpha-D-glucosamine + acetate</text>
        <dbReference type="Rhea" id="RHEA:67816"/>
        <dbReference type="ChEBI" id="CHEBI:15377"/>
        <dbReference type="ChEBI" id="CHEBI:30089"/>
        <dbReference type="ChEBI" id="CHEBI:137740"/>
        <dbReference type="ChEBI" id="CHEBI:173225"/>
        <dbReference type="EC" id="3.5.1.108"/>
    </reaction>
</comment>
<keyword evidence="8 12" id="KW-0378">Hydrolase</keyword>
<dbReference type="GO" id="GO:0103117">
    <property type="term" value="F:UDP-3-O-acyl-N-acetylglucosamine deacetylase activity"/>
    <property type="evidence" value="ECO:0007669"/>
    <property type="project" value="UniProtKB-EC"/>
</dbReference>
<dbReference type="InterPro" id="IPR004463">
    <property type="entry name" value="UDP-acyl_GlcNac_deAcase"/>
</dbReference>
<dbReference type="Pfam" id="PF03331">
    <property type="entry name" value="LpxC"/>
    <property type="match status" value="1"/>
</dbReference>
<feature type="active site" description="Proton donor" evidence="12">
    <location>
        <position position="273"/>
    </location>
</feature>
<evidence type="ECO:0000256" key="10">
    <source>
        <dbReference type="ARBA" id="ARBA00023098"/>
    </source>
</evidence>
<comment type="cofactor">
    <cofactor evidence="1 12">
        <name>Zn(2+)</name>
        <dbReference type="ChEBI" id="CHEBI:29105"/>
    </cofactor>
</comment>
<gene>
    <name evidence="12 13" type="primary">lpxC</name>
    <name evidence="13" type="ORF">ACFQBQ_10975</name>
</gene>
<proteinExistence type="inferred from homology"/>
<dbReference type="Gene3D" id="3.30.1700.10">
    <property type="entry name" value="lpxc deacetylase, domain 2"/>
    <property type="match status" value="1"/>
</dbReference>
<reference evidence="14" key="1">
    <citation type="journal article" date="2019" name="Int. J. Syst. Evol. Microbiol.">
        <title>The Global Catalogue of Microorganisms (GCM) 10K type strain sequencing project: providing services to taxonomists for standard genome sequencing and annotation.</title>
        <authorList>
            <consortium name="The Broad Institute Genomics Platform"/>
            <consortium name="The Broad Institute Genome Sequencing Center for Infectious Disease"/>
            <person name="Wu L."/>
            <person name="Ma J."/>
        </authorList>
    </citation>
    <scope>NUCLEOTIDE SEQUENCE [LARGE SCALE GENOMIC DNA]</scope>
    <source>
        <strain evidence="14">CGMCC 1.16026</strain>
    </source>
</reference>
<evidence type="ECO:0000256" key="12">
    <source>
        <dbReference type="HAMAP-Rule" id="MF_00388"/>
    </source>
</evidence>
<keyword evidence="10 12" id="KW-0443">Lipid metabolism</keyword>
<keyword evidence="5 12" id="KW-0444">Lipid biosynthesis</keyword>
<evidence type="ECO:0000256" key="2">
    <source>
        <dbReference type="ARBA" id="ARBA00002923"/>
    </source>
</evidence>
<dbReference type="Gene3D" id="3.30.230.20">
    <property type="entry name" value="lpxc deacetylase, domain 1"/>
    <property type="match status" value="1"/>
</dbReference>
<name>A0ABW1ZB79_9BACT</name>
<dbReference type="PANTHER" id="PTHR33694">
    <property type="entry name" value="UDP-3-O-ACYL-N-ACETYLGLUCOSAMINE DEACETYLASE 1, MITOCHONDRIAL-RELATED"/>
    <property type="match status" value="1"/>
</dbReference>
<feature type="binding site" evidence="12">
    <location>
        <position position="246"/>
    </location>
    <ligand>
        <name>Zn(2+)</name>
        <dbReference type="ChEBI" id="CHEBI:29105"/>
    </ligand>
</feature>
<evidence type="ECO:0000256" key="9">
    <source>
        <dbReference type="ARBA" id="ARBA00022833"/>
    </source>
</evidence>
<evidence type="ECO:0000256" key="7">
    <source>
        <dbReference type="ARBA" id="ARBA00022723"/>
    </source>
</evidence>
<evidence type="ECO:0000256" key="1">
    <source>
        <dbReference type="ARBA" id="ARBA00001947"/>
    </source>
</evidence>
<evidence type="ECO:0000256" key="5">
    <source>
        <dbReference type="ARBA" id="ARBA00022516"/>
    </source>
</evidence>
<evidence type="ECO:0000313" key="13">
    <source>
        <dbReference type="EMBL" id="MFC6646093.1"/>
    </source>
</evidence>
<comment type="pathway">
    <text evidence="3 12">Glycolipid biosynthesis; lipid IV(A) biosynthesis; lipid IV(A) from (3R)-3-hydroxytetradecanoyl-[acyl-carrier-protein] and UDP-N-acetyl-alpha-D-glucosamine: step 2/6.</text>
</comment>
<keyword evidence="14" id="KW-1185">Reference proteome</keyword>
<dbReference type="SUPFAM" id="SSF54211">
    <property type="entry name" value="Ribosomal protein S5 domain 2-like"/>
    <property type="match status" value="2"/>
</dbReference>
<evidence type="ECO:0000256" key="4">
    <source>
        <dbReference type="ARBA" id="ARBA00012745"/>
    </source>
</evidence>
<comment type="caution">
    <text evidence="13">The sequence shown here is derived from an EMBL/GenBank/DDBJ whole genome shotgun (WGS) entry which is preliminary data.</text>
</comment>
<accession>A0ABW1ZB79</accession>
<evidence type="ECO:0000313" key="14">
    <source>
        <dbReference type="Proteomes" id="UP001596391"/>
    </source>
</evidence>
<evidence type="ECO:0000256" key="6">
    <source>
        <dbReference type="ARBA" id="ARBA00022556"/>
    </source>
</evidence>
<dbReference type="PANTHER" id="PTHR33694:SF1">
    <property type="entry name" value="UDP-3-O-ACYL-N-ACETYLGLUCOSAMINE DEACETYLASE 1, MITOCHONDRIAL-RELATED"/>
    <property type="match status" value="1"/>
</dbReference>
<dbReference type="NCBIfam" id="TIGR00325">
    <property type="entry name" value="lpxC"/>
    <property type="match status" value="1"/>
</dbReference>
<dbReference type="RefSeq" id="WP_263370466.1">
    <property type="nucleotide sequence ID" value="NZ_JAGSYD010000001.1"/>
</dbReference>
<comment type="similarity">
    <text evidence="12">Belongs to the LpxC family.</text>
</comment>
<keyword evidence="7 12" id="KW-0479">Metal-binding</keyword>
<dbReference type="InterPro" id="IPR011334">
    <property type="entry name" value="UDP-acyl_GlcNac_deAcase_C"/>
</dbReference>
<feature type="binding site" evidence="12">
    <location>
        <position position="250"/>
    </location>
    <ligand>
        <name>Zn(2+)</name>
        <dbReference type="ChEBI" id="CHEBI:29105"/>
    </ligand>
</feature>
<evidence type="ECO:0000256" key="8">
    <source>
        <dbReference type="ARBA" id="ARBA00022801"/>
    </source>
</evidence>
<protein>
    <recommendedName>
        <fullName evidence="4 12">UDP-3-O-acyl-N-acetylglucosamine deacetylase</fullName>
        <shortName evidence="12">UDP-3-O-acyl-GlcNAc deacetylase</shortName>
        <ecNumber evidence="4 12">3.5.1.108</ecNumber>
    </recommendedName>
    <alternativeName>
        <fullName evidence="12">UDP-3-O-[R-3-hydroxymyristoyl]-N-acetylglucosamine deacetylase</fullName>
    </alternativeName>
</protein>
<keyword evidence="9 12" id="KW-0862">Zinc</keyword>
<organism evidence="13 14">
    <name type="scientific">Granulicella cerasi</name>
    <dbReference type="NCBI Taxonomy" id="741063"/>
    <lineage>
        <taxon>Bacteria</taxon>
        <taxon>Pseudomonadati</taxon>
        <taxon>Acidobacteriota</taxon>
        <taxon>Terriglobia</taxon>
        <taxon>Terriglobales</taxon>
        <taxon>Acidobacteriaceae</taxon>
        <taxon>Granulicella</taxon>
    </lineage>
</organism>
<sequence length="322" mass="35079">MAGETQFEQTIVEPLEFAGVGLHSGAEVSMRLIPAPAGSGIVFRRSDLDNYEIPANGRNVAKVSYATSLMRQGVLISTTEHLLSALIGLGVDNVIVEIDNLEVPILDGSARPYVEAILASGMKRQRRKREYIRILKPVEVREGEGANAKFIGVYPGEGYEIDYMIDFPTPIGHETFRGDLEAGDYANLIAPARTFGFVEDEPMLRNMGLIRGVSDSSAIILTKAATDRKTGVTNGPLRFDDEFVRHKVLDLIGDLALAGKRIWGRVVAERAGHAMHTALVQRLLRDRSAWELATRTESASESSVMAAIKDATLGQIPHPSVA</sequence>
<keyword evidence="6 12" id="KW-0441">Lipid A biosynthesis</keyword>
<dbReference type="InterPro" id="IPR015870">
    <property type="entry name" value="UDP-acyl_N-AcGlcN_deAcase_N"/>
</dbReference>
<feature type="binding site" evidence="12">
    <location>
        <position position="81"/>
    </location>
    <ligand>
        <name>Zn(2+)</name>
        <dbReference type="ChEBI" id="CHEBI:29105"/>
    </ligand>
</feature>
<comment type="function">
    <text evidence="2 12">Catalyzes the hydrolysis of UDP-3-O-myristoyl-N-acetylglucosamine to form UDP-3-O-myristoylglucosamine and acetate, the committed step in lipid A biosynthesis.</text>
</comment>
<dbReference type="HAMAP" id="MF_00388">
    <property type="entry name" value="LpxC"/>
    <property type="match status" value="1"/>
</dbReference>
<dbReference type="EMBL" id="JBHSWI010000001">
    <property type="protein sequence ID" value="MFC6646093.1"/>
    <property type="molecule type" value="Genomic_DNA"/>
</dbReference>
<evidence type="ECO:0000256" key="11">
    <source>
        <dbReference type="ARBA" id="ARBA00024535"/>
    </source>
</evidence>
<dbReference type="InterPro" id="IPR020568">
    <property type="entry name" value="Ribosomal_Su5_D2-typ_SF"/>
</dbReference>
<dbReference type="EC" id="3.5.1.108" evidence="4 12"/>
<evidence type="ECO:0000256" key="3">
    <source>
        <dbReference type="ARBA" id="ARBA00005002"/>
    </source>
</evidence>